<accession>A0A6B7PVV6</accession>
<dbReference type="AlphaFoldDB" id="A0A6B7PVV6"/>
<proteinExistence type="predicted"/>
<protein>
    <submittedName>
        <fullName evidence="1">Phage protein</fullName>
    </submittedName>
</protein>
<name>A0A6B7PVV6_9PSED</name>
<reference evidence="1" key="1">
    <citation type="submission" date="2019-08" db="EMBL/GenBank/DDBJ databases">
        <authorList>
            <person name="Zhou D."/>
            <person name="Chen F."/>
        </authorList>
    </citation>
    <scope>NUCLEOTIDE SEQUENCE</scope>
    <source>
        <strain evidence="1">QJ20133</strain>
        <plasmid evidence="1">pJ20133-VIM</plasmid>
    </source>
</reference>
<dbReference type="RefSeq" id="WP_004574797.1">
    <property type="nucleotide sequence ID" value="NZ_MN310371.1"/>
</dbReference>
<organism evidence="1">
    <name type="scientific">Pseudomonas monteilii</name>
    <dbReference type="NCBI Taxonomy" id="76759"/>
    <lineage>
        <taxon>Bacteria</taxon>
        <taxon>Pseudomonadati</taxon>
        <taxon>Pseudomonadota</taxon>
        <taxon>Gammaproteobacteria</taxon>
        <taxon>Pseudomonadales</taxon>
        <taxon>Pseudomonadaceae</taxon>
        <taxon>Pseudomonas</taxon>
    </lineage>
</organism>
<geneLocation type="plasmid" evidence="1">
    <name>pJ20133-VIM</name>
</geneLocation>
<evidence type="ECO:0000313" key="1">
    <source>
        <dbReference type="EMBL" id="QFX76429.1"/>
    </source>
</evidence>
<sequence>MATILSHDQQQRREHPELIMQPISRAKPPTISKESTLCEVFIKEFNQIKGWTCYPEAAGFDVLVVNDDGRQIGVQAKLSLNAKVAEQILPNQGDDFWESPGPDHRLVIVSKITDASAGIAKMLRRLGVKVLCPYESWTAQGYVHTFGLDHRLFYAEGSAGSDERMFDWSPSVRCRVPAIVTSLPAGVPAPVRLTPWKESALKVVVLMRKQGFITAKQIASFGIGVTAWTQPAGNKRPWLAKSQIRGQWVETEHMPGFDKQHPDMYAKALAEYEAEAASLQLATESSNA</sequence>
<keyword evidence="1" id="KW-0614">Plasmid</keyword>
<dbReference type="EMBL" id="MN310371">
    <property type="protein sequence ID" value="QFX76429.1"/>
    <property type="molecule type" value="Genomic_DNA"/>
</dbReference>